<keyword evidence="4 7" id="KW-0326">Glycosidase</keyword>
<evidence type="ECO:0000256" key="6">
    <source>
        <dbReference type="PIRSR" id="PIRSR606710-2"/>
    </source>
</evidence>
<comment type="caution">
    <text evidence="9">The sequence shown here is derived from an EMBL/GenBank/DDBJ whole genome shotgun (WGS) entry which is preliminary data.</text>
</comment>
<reference evidence="9 10" key="1">
    <citation type="submission" date="2020-07" db="EMBL/GenBank/DDBJ databases">
        <title>Sequencing the genomes of 1000 actinobacteria strains.</title>
        <authorList>
            <person name="Klenk H.-P."/>
        </authorList>
    </citation>
    <scope>NUCLEOTIDE SEQUENCE [LARGE SCALE GENOMIC DNA]</scope>
    <source>
        <strain evidence="9 10">DSM 22083</strain>
    </source>
</reference>
<dbReference type="Proteomes" id="UP000569914">
    <property type="component" value="Unassembled WGS sequence"/>
</dbReference>
<keyword evidence="2 8" id="KW-0732">Signal</keyword>
<evidence type="ECO:0000256" key="3">
    <source>
        <dbReference type="ARBA" id="ARBA00022801"/>
    </source>
</evidence>
<proteinExistence type="inferred from homology"/>
<dbReference type="GO" id="GO:0005975">
    <property type="term" value="P:carbohydrate metabolic process"/>
    <property type="evidence" value="ECO:0007669"/>
    <property type="project" value="InterPro"/>
</dbReference>
<dbReference type="Gene3D" id="2.60.120.260">
    <property type="entry name" value="Galactose-binding domain-like"/>
    <property type="match status" value="1"/>
</dbReference>
<gene>
    <name evidence="9" type="ORF">BKA15_003114</name>
</gene>
<feature type="chain" id="PRO_5030530722" evidence="8">
    <location>
        <begin position="19"/>
        <end position="470"/>
    </location>
</feature>
<evidence type="ECO:0000256" key="2">
    <source>
        <dbReference type="ARBA" id="ARBA00022729"/>
    </source>
</evidence>
<dbReference type="PANTHER" id="PTHR43817:SF1">
    <property type="entry name" value="HYDROLASE, FAMILY 43, PUTATIVE (AFU_ORTHOLOGUE AFUA_3G01660)-RELATED"/>
    <property type="match status" value="1"/>
</dbReference>
<feature type="active site" description="Proton acceptor" evidence="5">
    <location>
        <position position="33"/>
    </location>
</feature>
<evidence type="ECO:0000256" key="7">
    <source>
        <dbReference type="RuleBase" id="RU361187"/>
    </source>
</evidence>
<name>A0A7Y9I823_9ACTN</name>
<evidence type="ECO:0000313" key="9">
    <source>
        <dbReference type="EMBL" id="NYE71785.1"/>
    </source>
</evidence>
<dbReference type="SUPFAM" id="SSF75005">
    <property type="entry name" value="Arabinanase/levansucrase/invertase"/>
    <property type="match status" value="1"/>
</dbReference>
<feature type="signal peptide" evidence="8">
    <location>
        <begin position="1"/>
        <end position="18"/>
    </location>
</feature>
<comment type="similarity">
    <text evidence="1 7">Belongs to the glycosyl hydrolase 43 family.</text>
</comment>
<dbReference type="CDD" id="cd18820">
    <property type="entry name" value="GH43_LbAraf43-like"/>
    <property type="match status" value="1"/>
</dbReference>
<sequence>MAVLSLAVLAACALPAGAEQQNVFRAPLNNGADPFMVVHDGAYYLMTTRGDRLTINTAPSIAQLPAAEDHDVWIGAEDDPSRSTQIWAPALYQFDGADGRPHWYIYYTASDGVDANHRMYVLESEGDDPLGPYAFKAKIADQGEYMIDGEPIVVNGRPYFTWSMNGRGHGGGPQQVYIQKMINPWTTDGPVVELPVDAGMCSEVREGPTSIVHGDRLFLTYSTCDTGKPDYSLYLISIPTDGDPMVPGNWTTYPDPILTRNDDAGVYGPGHHSFFKSPDGSQDWIAYHAKNTSDYTYEWRTTRAQQVTWSDAGLPVIGPPAALGTDLPLPAGDPGPGPRAINDTDTGTGAFQVEYSGTWSSGSGCGNQCYRGDDHWSGETDATATFRFTGTQLALFSVRDVGNGIAAISIDGGPETRHDFYSSPRQGQVMNYRTPELPPGDHVVTVRVTGERHPESTSAVISIDRAEVWS</sequence>
<dbReference type="Gene3D" id="2.115.10.20">
    <property type="entry name" value="Glycosyl hydrolase domain, family 43"/>
    <property type="match status" value="1"/>
</dbReference>
<dbReference type="InterPro" id="IPR023296">
    <property type="entry name" value="Glyco_hydro_beta-prop_sf"/>
</dbReference>
<dbReference type="AlphaFoldDB" id="A0A7Y9I823"/>
<evidence type="ECO:0000256" key="5">
    <source>
        <dbReference type="PIRSR" id="PIRSR606710-1"/>
    </source>
</evidence>
<protein>
    <submittedName>
        <fullName evidence="9">GH43 family beta-xylosidase</fullName>
    </submittedName>
</protein>
<dbReference type="GO" id="GO:0004553">
    <property type="term" value="F:hydrolase activity, hydrolyzing O-glycosyl compounds"/>
    <property type="evidence" value="ECO:0007669"/>
    <property type="project" value="InterPro"/>
</dbReference>
<organism evidence="9 10">
    <name type="scientific">Microlunatus parietis</name>
    <dbReference type="NCBI Taxonomy" id="682979"/>
    <lineage>
        <taxon>Bacteria</taxon>
        <taxon>Bacillati</taxon>
        <taxon>Actinomycetota</taxon>
        <taxon>Actinomycetes</taxon>
        <taxon>Propionibacteriales</taxon>
        <taxon>Propionibacteriaceae</taxon>
        <taxon>Microlunatus</taxon>
    </lineage>
</organism>
<evidence type="ECO:0000256" key="8">
    <source>
        <dbReference type="SAM" id="SignalP"/>
    </source>
</evidence>
<dbReference type="EMBL" id="JACCBU010000001">
    <property type="protein sequence ID" value="NYE71785.1"/>
    <property type="molecule type" value="Genomic_DNA"/>
</dbReference>
<feature type="site" description="Important for catalytic activity, responsible for pKa modulation of the active site Glu and correct orientation of both the proton donor and substrate" evidence="6">
    <location>
        <position position="148"/>
    </location>
</feature>
<keyword evidence="3 7" id="KW-0378">Hydrolase</keyword>
<accession>A0A7Y9I823</accession>
<evidence type="ECO:0000256" key="1">
    <source>
        <dbReference type="ARBA" id="ARBA00009865"/>
    </source>
</evidence>
<keyword evidence="10" id="KW-1185">Reference proteome</keyword>
<feature type="active site" description="Proton donor" evidence="5">
    <location>
        <position position="206"/>
    </location>
</feature>
<dbReference type="PANTHER" id="PTHR43817">
    <property type="entry name" value="GLYCOSYL HYDROLASE"/>
    <property type="match status" value="1"/>
</dbReference>
<evidence type="ECO:0000313" key="10">
    <source>
        <dbReference type="Proteomes" id="UP000569914"/>
    </source>
</evidence>
<evidence type="ECO:0000256" key="4">
    <source>
        <dbReference type="ARBA" id="ARBA00023295"/>
    </source>
</evidence>
<dbReference type="InterPro" id="IPR006710">
    <property type="entry name" value="Glyco_hydro_43"/>
</dbReference>
<dbReference type="RefSeq" id="WP_246322352.1">
    <property type="nucleotide sequence ID" value="NZ_JACCBU010000001.1"/>
</dbReference>
<dbReference type="Pfam" id="PF04616">
    <property type="entry name" value="Glyco_hydro_43"/>
    <property type="match status" value="1"/>
</dbReference>